<keyword evidence="1" id="KW-0479">Metal-binding</keyword>
<name>A0A1J1GWB9_PLAGA</name>
<feature type="region of interest" description="Disordered" evidence="3">
    <location>
        <begin position="261"/>
        <end position="286"/>
    </location>
</feature>
<feature type="region of interest" description="Disordered" evidence="3">
    <location>
        <begin position="1139"/>
        <end position="1173"/>
    </location>
</feature>
<organism evidence="5 6">
    <name type="scientific">Plasmodium gallinaceum</name>
    <dbReference type="NCBI Taxonomy" id="5849"/>
    <lineage>
        <taxon>Eukaryota</taxon>
        <taxon>Sar</taxon>
        <taxon>Alveolata</taxon>
        <taxon>Apicomplexa</taxon>
        <taxon>Aconoidasida</taxon>
        <taxon>Haemosporida</taxon>
        <taxon>Plasmodiidae</taxon>
        <taxon>Plasmodium</taxon>
        <taxon>Plasmodium (Haemamoeba)</taxon>
    </lineage>
</organism>
<sequence length="1861" mass="218824">MNEKIIIRDPLFIVPNENKSNVLKYEEDNNFNNERNDATNLINHINTLLPYKRNNKLNNDTNEVSLDLNEKENMNCFLNKKKLNYKIKSNDNNVIQSYRKGEINTSYNIMDNMYDIYYTNKSNKNLNDYLKHININHTAPCVGEFRTCMNCFLNISTLFCKTCNIFLCAICNIKLHKNNSNHVINVASSGLYENNIKYNDIILQEKDKWLVELDNSVPIKIKERCPIHPNEYIKYVCKTCKYTLLCVDCLLLDSIHVKHKDDEDDGDQENDNTSENINNNINSSSSFTKLSDNSKNLNYNNKCSNNCNSSTNSILKNNYNLNNEKQNDKQKIQLIVSLNKSDNNDITENVCNNDISNLKPGFKLIRGNHEIFTLMDARNEIKEELNDKLEILCKKSLVLKNTLPSLSNIYKYGKITCKNNKKCIRSCFTVTNSFLEKKKMKLYDNLKVLQDKSTDFLRKLDEERTNYKNYLEKKRNEIQHMIKLSNKNAGLALDYYVEKLESFRSLFFTKDNLVDIPKKLEIPHSMIKSENLPLLIEKLESEILNLKKNITSTSHNIRNQFQYLFSSNIEIPIYPAHFQNFLQKRTFNKEKEPLNKLKKKQQYFHILPFTDFYMNIKITYQQKFMRKDPLHQKWELRTISIRSIYMCIHSHHNDIDYDHYYDHKNILIDNQNKIKDNNFSSIEKENNENNTNNLNEKETTTHQFIKSGDESQSITKKEEKEEYKEKNKNQSFHKNIVNNLSNDIESIISLSNVNIKTFNDPDITNITILEKRNYPYGIELTEYNEKNDLVGYWLLTNENESVINELFNIINNIKKDNTKSPIIPSFHPKINMNSPFFNYHENNISTIYKHFSANIIEESYMDHFKNNLKYYEGKYLGKNKNKGYSIDTLCGSYINDNLNDDIFQNSSLLYAYDYFNDSKYSKSLNEISADDFTNESSISKLYEKLKKENDANSLDSSTFSKNNQHNKLTQLKRNNLQEESIFMSSKEYNNNSLKELRTEDFNLTYNFKQANKNISNKEDYNATILRKIEEKNEKNSKYDRDINIDIVKRNLIDEGKHLLPLYSESNILNNYNLSDICSNYVNIDENDDETKMEKNNFFNSTTKNTHVLSDKKINNIIYIKKETDFTDISIPKNKTEEIVNNNSSASNNDRDKRNEVKNYELQNSNNTSSKYEERTCYSKNNLKNENNLDIYNDTLKNITYNSSKNSYTECNIKDSKIQEDNKMNVNINSKNNLLYYMNSLNKSGKLNDDENIKVNNISNVNSYINKYDNNNDNNSITKHELNPNIFFDQPQNSDNNNGIKMDKNNINPSYNTELDRKTHIEKLTTEDSNSCDIKDLKNIITTKINHLELLTNKYLTNRKISTNSYYNVKDEKNDVYNNSYDKNMKTTDLLKLDEVQEFLQKLNNSDNDYNDINSKNILKNETLNKKKNNEISNSCNVNDENNFEKAKNHIYIDGVTNNDNYNVNYVNTYNSLEKHDNKHYDNDYYNLCDNENKKRIYDNCIYFKNNEQDTYNNKSNSIKRDITDERNLLNSSENKNNTYILKYNDMNHEVCKKNMGTNEDMQCENIQNNSTSSNSNYINVENNKSLNLHKDNNFIKKDKFIQRDNDTYNISEYDNKIYLTNKKMCNSNNANYLNNMNNSHNEENVNESYNLNNLKNINENLNDKNDKMMKSYIISKNNNTCNNKLDNLNDKEEEEKTVQNINDENNTFNMSNQDLLLCNSLQDNSNDLLFKVKSKEDMGKIKYSQIKSSFIEDKKVSLESDKNNENNFKSINKYENKNFESFQINGKTKMTNDLKKIQEKIESKVKKYKLEIIDKNKAPPSKKKKNNFKHAKTKKIEISNDNSTNVINKVLSQIGNKKLGS</sequence>
<feature type="compositionally biased region" description="Acidic residues" evidence="3">
    <location>
        <begin position="262"/>
        <end position="272"/>
    </location>
</feature>
<comment type="caution">
    <text evidence="5">The sequence shown here is derived from an EMBL/GenBank/DDBJ whole genome shotgun (WGS) entry which is preliminary data.</text>
</comment>
<evidence type="ECO:0000313" key="6">
    <source>
        <dbReference type="Proteomes" id="UP000220797"/>
    </source>
</evidence>
<evidence type="ECO:0000256" key="1">
    <source>
        <dbReference type="PROSITE-ProRule" id="PRU00024"/>
    </source>
</evidence>
<dbReference type="SUPFAM" id="SSF57845">
    <property type="entry name" value="B-box zinc-binding domain"/>
    <property type="match status" value="1"/>
</dbReference>
<feature type="compositionally biased region" description="Basic residues" evidence="3">
    <location>
        <begin position="1820"/>
        <end position="1833"/>
    </location>
</feature>
<keyword evidence="6" id="KW-1185">Reference proteome</keyword>
<dbReference type="CDD" id="cd19757">
    <property type="entry name" value="Bbox1"/>
    <property type="match status" value="1"/>
</dbReference>
<feature type="coiled-coil region" evidence="2">
    <location>
        <begin position="432"/>
        <end position="477"/>
    </location>
</feature>
<feature type="compositionally biased region" description="Low complexity" evidence="3">
    <location>
        <begin position="273"/>
        <end position="286"/>
    </location>
</feature>
<dbReference type="GO" id="GO:0008270">
    <property type="term" value="F:zinc ion binding"/>
    <property type="evidence" value="ECO:0007669"/>
    <property type="project" value="UniProtKB-KW"/>
</dbReference>
<evidence type="ECO:0000259" key="4">
    <source>
        <dbReference type="PROSITE" id="PS50119"/>
    </source>
</evidence>
<feature type="compositionally biased region" description="Polar residues" evidence="3">
    <location>
        <begin position="1160"/>
        <end position="1169"/>
    </location>
</feature>
<dbReference type="OrthoDB" id="387094at2759"/>
<dbReference type="EMBL" id="CVMV01000033">
    <property type="protein sequence ID" value="CRG95309.1"/>
    <property type="molecule type" value="Genomic_DNA"/>
</dbReference>
<dbReference type="PROSITE" id="PS50119">
    <property type="entry name" value="ZF_BBOX"/>
    <property type="match status" value="1"/>
</dbReference>
<dbReference type="GeneID" id="39728597"/>
<feature type="domain" description="B box-type" evidence="4">
    <location>
        <begin position="143"/>
        <end position="182"/>
    </location>
</feature>
<keyword evidence="1" id="KW-0863">Zinc-finger</keyword>
<keyword evidence="2" id="KW-0175">Coiled coil</keyword>
<feature type="compositionally biased region" description="Basic and acidic residues" evidence="3">
    <location>
        <begin position="715"/>
        <end position="728"/>
    </location>
</feature>
<protein>
    <recommendedName>
        <fullName evidence="4">B box-type domain-containing protein</fullName>
    </recommendedName>
</protein>
<feature type="region of interest" description="Disordered" evidence="3">
    <location>
        <begin position="683"/>
        <end position="728"/>
    </location>
</feature>
<dbReference type="Gene3D" id="3.30.160.60">
    <property type="entry name" value="Classic Zinc Finger"/>
    <property type="match status" value="1"/>
</dbReference>
<dbReference type="RefSeq" id="XP_028528120.1">
    <property type="nucleotide sequence ID" value="XM_028671471.1"/>
</dbReference>
<evidence type="ECO:0000313" key="5">
    <source>
        <dbReference type="EMBL" id="CRG95309.1"/>
    </source>
</evidence>
<reference evidence="5" key="1">
    <citation type="submission" date="2015-04" db="EMBL/GenBank/DDBJ databases">
        <authorList>
            <consortium name="Pathogen Informatics"/>
        </authorList>
    </citation>
    <scope>NUCLEOTIDE SEQUENCE [LARGE SCALE GENOMIC DNA]</scope>
    <source>
        <strain evidence="5">8A</strain>
    </source>
</reference>
<dbReference type="Proteomes" id="UP000220797">
    <property type="component" value="Unassembled WGS sequence"/>
</dbReference>
<dbReference type="VEuPathDB" id="PlasmoDB:PGAL8A_00007500"/>
<proteinExistence type="predicted"/>
<feature type="region of interest" description="Disordered" evidence="3">
    <location>
        <begin position="1816"/>
        <end position="1836"/>
    </location>
</feature>
<accession>A0A1J1GWB9</accession>
<evidence type="ECO:0000256" key="2">
    <source>
        <dbReference type="SAM" id="Coils"/>
    </source>
</evidence>
<keyword evidence="1" id="KW-0862">Zinc</keyword>
<feature type="compositionally biased region" description="Basic and acidic residues" evidence="3">
    <location>
        <begin position="1148"/>
        <end position="1158"/>
    </location>
</feature>
<evidence type="ECO:0000256" key="3">
    <source>
        <dbReference type="SAM" id="MobiDB-lite"/>
    </source>
</evidence>
<gene>
    <name evidence="5" type="ORF">PGAL8A_00007500</name>
</gene>
<dbReference type="InterPro" id="IPR000315">
    <property type="entry name" value="Znf_B-box"/>
</dbReference>